<name>A0A8X6NU72_NEPPI</name>
<dbReference type="AlphaFoldDB" id="A0A8X6NU72"/>
<keyword evidence="2" id="KW-1185">Reference proteome</keyword>
<accession>A0A8X6NU72</accession>
<proteinExistence type="predicted"/>
<evidence type="ECO:0000313" key="2">
    <source>
        <dbReference type="Proteomes" id="UP000887013"/>
    </source>
</evidence>
<organism evidence="1 2">
    <name type="scientific">Nephila pilipes</name>
    <name type="common">Giant wood spider</name>
    <name type="synonym">Nephila maculata</name>
    <dbReference type="NCBI Taxonomy" id="299642"/>
    <lineage>
        <taxon>Eukaryota</taxon>
        <taxon>Metazoa</taxon>
        <taxon>Ecdysozoa</taxon>
        <taxon>Arthropoda</taxon>
        <taxon>Chelicerata</taxon>
        <taxon>Arachnida</taxon>
        <taxon>Araneae</taxon>
        <taxon>Araneomorphae</taxon>
        <taxon>Entelegynae</taxon>
        <taxon>Araneoidea</taxon>
        <taxon>Nephilidae</taxon>
        <taxon>Nephila</taxon>
    </lineage>
</organism>
<gene>
    <name evidence="1" type="ORF">NPIL_449911</name>
</gene>
<protein>
    <submittedName>
        <fullName evidence="1">Uncharacterized protein</fullName>
    </submittedName>
</protein>
<dbReference type="EMBL" id="BMAW01013335">
    <property type="protein sequence ID" value="GFT33346.1"/>
    <property type="molecule type" value="Genomic_DNA"/>
</dbReference>
<comment type="caution">
    <text evidence="1">The sequence shown here is derived from an EMBL/GenBank/DDBJ whole genome shotgun (WGS) entry which is preliminary data.</text>
</comment>
<evidence type="ECO:0000313" key="1">
    <source>
        <dbReference type="EMBL" id="GFT33346.1"/>
    </source>
</evidence>
<reference evidence="1" key="1">
    <citation type="submission" date="2020-08" db="EMBL/GenBank/DDBJ databases">
        <title>Multicomponent nature underlies the extraordinary mechanical properties of spider dragline silk.</title>
        <authorList>
            <person name="Kono N."/>
            <person name="Nakamura H."/>
            <person name="Mori M."/>
            <person name="Yoshida Y."/>
            <person name="Ohtoshi R."/>
            <person name="Malay A.D."/>
            <person name="Moran D.A.P."/>
            <person name="Tomita M."/>
            <person name="Numata K."/>
            <person name="Arakawa K."/>
        </authorList>
    </citation>
    <scope>NUCLEOTIDE SEQUENCE</scope>
</reference>
<sequence>MSQRATGVEVLDYLHLLDDLIFLPDVHWLLLRILFAPVGEHLAHLGGAHVEVEHTILKGGWAIRSAASTHAVGATRALR</sequence>
<dbReference type="Proteomes" id="UP000887013">
    <property type="component" value="Unassembled WGS sequence"/>
</dbReference>